<keyword evidence="2" id="KW-1185">Reference proteome</keyword>
<evidence type="ECO:0008006" key="3">
    <source>
        <dbReference type="Google" id="ProtNLM"/>
    </source>
</evidence>
<dbReference type="RefSeq" id="WP_128387187.1">
    <property type="nucleotide sequence ID" value="NZ_CP035037.1"/>
</dbReference>
<name>A0ABX5QH53_9MICO</name>
<proteinExistence type="predicted"/>
<accession>A0ABX5QH53</accession>
<gene>
    <name evidence="1" type="ORF">Leucomu_10440</name>
</gene>
<evidence type="ECO:0000313" key="2">
    <source>
        <dbReference type="Proteomes" id="UP000285768"/>
    </source>
</evidence>
<organism evidence="1 2">
    <name type="scientific">Leucobacter muris</name>
    <dbReference type="NCBI Taxonomy" id="1935379"/>
    <lineage>
        <taxon>Bacteria</taxon>
        <taxon>Bacillati</taxon>
        <taxon>Actinomycetota</taxon>
        <taxon>Actinomycetes</taxon>
        <taxon>Micrococcales</taxon>
        <taxon>Microbacteriaceae</taxon>
        <taxon>Leucobacter</taxon>
    </lineage>
</organism>
<reference evidence="1 2" key="1">
    <citation type="submission" date="2019-01" db="EMBL/GenBank/DDBJ databases">
        <title>Leucobacter muris sp. nov. isolated from the nose of a laboratory mouse.</title>
        <authorList>
            <person name="Benga L."/>
            <person name="Sproeer C."/>
            <person name="Schumann P."/>
            <person name="Verbarg S."/>
            <person name="Bunk B."/>
            <person name="Engelhardt E."/>
            <person name="Benten P.M."/>
            <person name="Sager M."/>
        </authorList>
    </citation>
    <scope>NUCLEOTIDE SEQUENCE [LARGE SCALE GENOMIC DNA]</scope>
    <source>
        <strain evidence="1 2">DSM 101948</strain>
    </source>
</reference>
<dbReference type="EMBL" id="CP035037">
    <property type="protein sequence ID" value="QAB18279.1"/>
    <property type="molecule type" value="Genomic_DNA"/>
</dbReference>
<evidence type="ECO:0000313" key="1">
    <source>
        <dbReference type="EMBL" id="QAB18279.1"/>
    </source>
</evidence>
<sequence>MSEPGKRRSTLVPTPFARHLGAYLSHLVAGAGGDQSGRWLAARTDRSNGYWDKILKLRQAMTTNDIAIVAQLFGISPYDFINDARAWDGDESQPR</sequence>
<protein>
    <recommendedName>
        <fullName evidence="3">XRE family transcriptional regulator</fullName>
    </recommendedName>
</protein>
<dbReference type="Proteomes" id="UP000285768">
    <property type="component" value="Chromosome"/>
</dbReference>